<evidence type="ECO:0000256" key="5">
    <source>
        <dbReference type="SAM" id="Phobius"/>
    </source>
</evidence>
<organism evidence="6 7">
    <name type="scientific">Fasciola hepatica</name>
    <name type="common">Liver fluke</name>
    <dbReference type="NCBI Taxonomy" id="6192"/>
    <lineage>
        <taxon>Eukaryota</taxon>
        <taxon>Metazoa</taxon>
        <taxon>Spiralia</taxon>
        <taxon>Lophotrochozoa</taxon>
        <taxon>Platyhelminthes</taxon>
        <taxon>Trematoda</taxon>
        <taxon>Digenea</taxon>
        <taxon>Plagiorchiida</taxon>
        <taxon>Echinostomata</taxon>
        <taxon>Echinostomatoidea</taxon>
        <taxon>Fasciolidae</taxon>
        <taxon>Fasciola</taxon>
    </lineage>
</organism>
<dbReference type="InterPro" id="IPR018499">
    <property type="entry name" value="Tetraspanin/Peripherin"/>
</dbReference>
<dbReference type="Pfam" id="PF00335">
    <property type="entry name" value="Tetraspanin"/>
    <property type="match status" value="1"/>
</dbReference>
<feature type="transmembrane region" description="Helical" evidence="5">
    <location>
        <begin position="65"/>
        <end position="87"/>
    </location>
</feature>
<dbReference type="GO" id="GO:0016020">
    <property type="term" value="C:membrane"/>
    <property type="evidence" value="ECO:0007669"/>
    <property type="project" value="UniProtKB-SubCell"/>
</dbReference>
<proteinExistence type="predicted"/>
<feature type="transmembrane region" description="Helical" evidence="5">
    <location>
        <begin position="93"/>
        <end position="115"/>
    </location>
</feature>
<evidence type="ECO:0000256" key="2">
    <source>
        <dbReference type="ARBA" id="ARBA00022692"/>
    </source>
</evidence>
<reference evidence="6" key="1">
    <citation type="submission" date="2019-03" db="EMBL/GenBank/DDBJ databases">
        <title>Improved annotation for the trematode Fasciola hepatica.</title>
        <authorList>
            <person name="Choi Y.-J."/>
            <person name="Martin J."/>
            <person name="Mitreva M."/>
        </authorList>
    </citation>
    <scope>NUCLEOTIDE SEQUENCE [LARGE SCALE GENOMIC DNA]</scope>
</reference>
<dbReference type="EMBL" id="JXXN02002202">
    <property type="protein sequence ID" value="THD23332.1"/>
    <property type="molecule type" value="Genomic_DNA"/>
</dbReference>
<dbReference type="InterPro" id="IPR008952">
    <property type="entry name" value="Tetraspanin_EC2_sf"/>
</dbReference>
<evidence type="ECO:0000256" key="4">
    <source>
        <dbReference type="ARBA" id="ARBA00023136"/>
    </source>
</evidence>
<evidence type="ECO:0000256" key="3">
    <source>
        <dbReference type="ARBA" id="ARBA00022989"/>
    </source>
</evidence>
<comment type="caution">
    <text evidence="6">The sequence shown here is derived from an EMBL/GenBank/DDBJ whole genome shotgun (WGS) entry which is preliminary data.</text>
</comment>
<feature type="transmembrane region" description="Helical" evidence="5">
    <location>
        <begin position="278"/>
        <end position="305"/>
    </location>
</feature>
<name>A0A4E0RXV3_FASHE</name>
<evidence type="ECO:0000256" key="1">
    <source>
        <dbReference type="ARBA" id="ARBA00004141"/>
    </source>
</evidence>
<keyword evidence="4 5" id="KW-0472">Membrane</keyword>
<dbReference type="Proteomes" id="UP000230066">
    <property type="component" value="Unassembled WGS sequence"/>
</dbReference>
<feature type="transmembrane region" description="Helical" evidence="5">
    <location>
        <begin position="20"/>
        <end position="44"/>
    </location>
</feature>
<dbReference type="AlphaFoldDB" id="A0A4E0RXV3"/>
<comment type="subcellular location">
    <subcellularLocation>
        <location evidence="1">Membrane</location>
        <topology evidence="1">Multi-pass membrane protein</topology>
    </subcellularLocation>
</comment>
<dbReference type="SUPFAM" id="SSF48652">
    <property type="entry name" value="Tetraspanin"/>
    <property type="match status" value="1"/>
</dbReference>
<gene>
    <name evidence="6" type="ORF">D915_006071</name>
</gene>
<keyword evidence="2 5" id="KW-0812">Transmembrane</keyword>
<keyword evidence="3 5" id="KW-1133">Transmembrane helix</keyword>
<protein>
    <recommendedName>
        <fullName evidence="8">Tetraspanin</fullName>
    </recommendedName>
</protein>
<keyword evidence="7" id="KW-1185">Reference proteome</keyword>
<evidence type="ECO:0008006" key="8">
    <source>
        <dbReference type="Google" id="ProtNLM"/>
    </source>
</evidence>
<evidence type="ECO:0000313" key="7">
    <source>
        <dbReference type="Proteomes" id="UP000230066"/>
    </source>
</evidence>
<dbReference type="Gene3D" id="1.10.1450.10">
    <property type="entry name" value="Tetraspanin"/>
    <property type="match status" value="1"/>
</dbReference>
<evidence type="ECO:0000313" key="6">
    <source>
        <dbReference type="EMBL" id="THD23332.1"/>
    </source>
</evidence>
<accession>A0A4E0RXV3</accession>
<sequence>MPVKKVPLQSTFGVSLKYGLFVHYSLFLVIVCIFLGFGSWLLLWTDGYAQFGTITKTYYYASGRILLILASLLSIIAFSFGCCVINSELSPFILIQISVIFVLLGMFLGTTVCGFQTITELRRTLPHRLAVAITKYYGINLDRPRNRELTNTIDFIQVYFECCGVAGKRDSNGSWYLYRQKSSWYYLLQKDASRESAPYVPDSCCVFRSQDKSFTSYEESRANYDTIVDRAACVGENSVSVSGTTAPSASDPAQVDNSNKYIHEDGCLTVAYVNYKYYALLVAGLGLVGVVFCIIGLMLNCLLLWCIEYEQYVRMIGKEKDAMQIQSSKDFHAISMKTESEISDSVRTLPDQLKYTEQTRL</sequence>